<evidence type="ECO:0008006" key="3">
    <source>
        <dbReference type="Google" id="ProtNLM"/>
    </source>
</evidence>
<organism evidence="1 2">
    <name type="scientific">Lithospermum erythrorhizon</name>
    <name type="common">Purple gromwell</name>
    <name type="synonym">Lithospermum officinale var. erythrorhizon</name>
    <dbReference type="NCBI Taxonomy" id="34254"/>
    <lineage>
        <taxon>Eukaryota</taxon>
        <taxon>Viridiplantae</taxon>
        <taxon>Streptophyta</taxon>
        <taxon>Embryophyta</taxon>
        <taxon>Tracheophyta</taxon>
        <taxon>Spermatophyta</taxon>
        <taxon>Magnoliopsida</taxon>
        <taxon>eudicotyledons</taxon>
        <taxon>Gunneridae</taxon>
        <taxon>Pentapetalae</taxon>
        <taxon>asterids</taxon>
        <taxon>lamiids</taxon>
        <taxon>Boraginales</taxon>
        <taxon>Boraginaceae</taxon>
        <taxon>Boraginoideae</taxon>
        <taxon>Lithospermeae</taxon>
        <taxon>Lithospermum</taxon>
    </lineage>
</organism>
<dbReference type="Proteomes" id="UP001454036">
    <property type="component" value="Unassembled WGS sequence"/>
</dbReference>
<evidence type="ECO:0000313" key="1">
    <source>
        <dbReference type="EMBL" id="GAA0158554.1"/>
    </source>
</evidence>
<comment type="caution">
    <text evidence="1">The sequence shown here is derived from an EMBL/GenBank/DDBJ whole genome shotgun (WGS) entry which is preliminary data.</text>
</comment>
<proteinExistence type="predicted"/>
<protein>
    <recommendedName>
        <fullName evidence="3">Retrotransposon gag domain-containing protein</fullName>
    </recommendedName>
</protein>
<accession>A0AAV3Q3B3</accession>
<name>A0AAV3Q3B3_LITER</name>
<dbReference type="PANTHER" id="PTHR33223">
    <property type="entry name" value="CCHC-TYPE DOMAIN-CONTAINING PROTEIN"/>
    <property type="match status" value="1"/>
</dbReference>
<reference evidence="1 2" key="1">
    <citation type="submission" date="2024-01" db="EMBL/GenBank/DDBJ databases">
        <title>The complete chloroplast genome sequence of Lithospermum erythrorhizon: insights into the phylogenetic relationship among Boraginaceae species and the maternal lineages of purple gromwells.</title>
        <authorList>
            <person name="Okada T."/>
            <person name="Watanabe K."/>
        </authorList>
    </citation>
    <scope>NUCLEOTIDE SEQUENCE [LARGE SCALE GENOMIC DNA]</scope>
</reference>
<dbReference type="EMBL" id="BAABME010019852">
    <property type="protein sequence ID" value="GAA0158554.1"/>
    <property type="molecule type" value="Genomic_DNA"/>
</dbReference>
<keyword evidence="2" id="KW-1185">Reference proteome</keyword>
<evidence type="ECO:0000313" key="2">
    <source>
        <dbReference type="Proteomes" id="UP001454036"/>
    </source>
</evidence>
<dbReference type="PANTHER" id="PTHR33223:SF10">
    <property type="entry name" value="AMINOTRANSFERASE-LIKE PLANT MOBILE DOMAIN-CONTAINING PROTEIN"/>
    <property type="match status" value="1"/>
</dbReference>
<dbReference type="AlphaFoldDB" id="A0AAV3Q3B3"/>
<sequence length="79" mass="9079">MPFSDRLDTFQLPPGFKLPQLELYDGTCDPIKHLQGYIAYMTITSNNPDVYAKTFPSSLTGKARDWYMALPLKTRDTYL</sequence>
<gene>
    <name evidence="1" type="ORF">LIER_38679</name>
</gene>